<dbReference type="CDD" id="cd01127">
    <property type="entry name" value="TrwB_TraG_TraD_VirD4"/>
    <property type="match status" value="1"/>
</dbReference>
<proteinExistence type="predicted"/>
<dbReference type="AlphaFoldDB" id="A0A1P8WQM7"/>
<keyword evidence="1" id="KW-1133">Transmembrane helix</keyword>
<feature type="domain" description="Helicase HerA central" evidence="2">
    <location>
        <begin position="403"/>
        <end position="481"/>
    </location>
</feature>
<evidence type="ECO:0000313" key="4">
    <source>
        <dbReference type="EMBL" id="APZ96365.1"/>
    </source>
</evidence>
<dbReference type="InterPro" id="IPR002789">
    <property type="entry name" value="HerA_central"/>
</dbReference>
<sequence>MTITLAPRNIRERADIVDSQLLPGGPCDLNFRHRGIVFGDGLFVFWFGRLAGAVWFLSIILWLLRLTTISPTVIVVGSLLGGVIVTVARLRPRSEWAAIRAGIRFAIVVAATGALTVAVLKRSVEWIAVTSQLMGWLFCLLILTQRIAENSVSWITAHPRVPHRLMMLGRLLWRDRFVTRIRLADVARDAEEADLLSRLRCGWGLICRSFWVVLLVLALLDPRRYDPASASLRLMAGLWGLQLLMLWANQLLYPGVLSAAIEYLRRWLFVDIPADAPPNVWRSPFGSSTVRRRYVLGNALVLAFSMTGLELCHASVIKELPPSTILVLTLRHALLIALAVGLMLLTILNLTGPVIWQYRRLFQTPDSPLLDPTWTAFDGYNDRLRYSTNAIEQSCYYKGIHPDSGFPILVDRKLLFEHQLILGATGSGKTALGLLGQIGQLIRRRDGAVIILDCKGDQDMFETARREAERVGAKFKWFTNKPLHSTYIFNPVNQAQLTRLTMPQIVGQFMMSLNMHHGADYGRAWFSMSSRMLFQEALRDIHQNSPAGRPFSFREIETVLRRIAATEKEFQAAQHLAFVISNLAQFEQLNLSPAHPANPHVIRNGIHMPDVLAQKQVIYFNLIGTLDMATVGEIARLAIYSADSAAMDLFDRTGRQPGVHLIIDEAQMVMAQNFPAIMTQGRSHGVAFTLALQTLSQLAPPGGADLRQLVLDNTVSQQYFSARDPESIRHLMKISGETGYYGASWKQFSSHVQDGIVNMAHAVYDPAREPEPVIDITQEVGPRLSAEDIADISRNPRQCIMSMGRAEGYTSYRGAFPVQVDFTMTEQEYQERAQTRWPELSRDTIELAPFWPEPNAHTVVPTTHPGLTGPVAASPDEMTEDKLAELRRRLFGKD</sequence>
<dbReference type="EMBL" id="CP017641">
    <property type="protein sequence ID" value="APZ96365.1"/>
    <property type="molecule type" value="Genomic_DNA"/>
</dbReference>
<dbReference type="InterPro" id="IPR027417">
    <property type="entry name" value="P-loop_NTPase"/>
</dbReference>
<keyword evidence="5" id="KW-1185">Reference proteome</keyword>
<dbReference type="Gene3D" id="3.40.50.300">
    <property type="entry name" value="P-loop containing nucleotide triphosphate hydrolases"/>
    <property type="match status" value="2"/>
</dbReference>
<dbReference type="RefSeq" id="WP_077027405.1">
    <property type="nucleotide sequence ID" value="NZ_CP017641.1"/>
</dbReference>
<feature type="transmembrane region" description="Helical" evidence="1">
    <location>
        <begin position="126"/>
        <end position="143"/>
    </location>
</feature>
<dbReference type="OrthoDB" id="1802730at2"/>
<feature type="domain" description="TraD/TraG TraM recognition site" evidence="3">
    <location>
        <begin position="659"/>
        <end position="745"/>
    </location>
</feature>
<dbReference type="STRING" id="1891926.Fuma_06034"/>
<feature type="transmembrane region" description="Helical" evidence="1">
    <location>
        <begin position="69"/>
        <end position="90"/>
    </location>
</feature>
<dbReference type="PANTHER" id="PTHR30121">
    <property type="entry name" value="UNCHARACTERIZED PROTEIN YJGR-RELATED"/>
    <property type="match status" value="1"/>
</dbReference>
<keyword evidence="1" id="KW-0472">Membrane</keyword>
<evidence type="ECO:0000256" key="1">
    <source>
        <dbReference type="SAM" id="Phobius"/>
    </source>
</evidence>
<reference evidence="4 5" key="1">
    <citation type="journal article" date="2016" name="Front. Microbiol.">
        <title>Fuerstia marisgermanicae gen. nov., sp. nov., an Unusual Member of the Phylum Planctomycetes from the German Wadden Sea.</title>
        <authorList>
            <person name="Kohn T."/>
            <person name="Heuer A."/>
            <person name="Jogler M."/>
            <person name="Vollmers J."/>
            <person name="Boedeker C."/>
            <person name="Bunk B."/>
            <person name="Rast P."/>
            <person name="Borchert D."/>
            <person name="Glockner I."/>
            <person name="Freese H.M."/>
            <person name="Klenk H.P."/>
            <person name="Overmann J."/>
            <person name="Kaster A.K."/>
            <person name="Rohde M."/>
            <person name="Wiegand S."/>
            <person name="Jogler C."/>
        </authorList>
    </citation>
    <scope>NUCLEOTIDE SEQUENCE [LARGE SCALE GENOMIC DNA]</scope>
    <source>
        <strain evidence="4 5">NH11</strain>
    </source>
</reference>
<evidence type="ECO:0000259" key="2">
    <source>
        <dbReference type="Pfam" id="PF01935"/>
    </source>
</evidence>
<feature type="transmembrane region" description="Helical" evidence="1">
    <location>
        <begin position="329"/>
        <end position="350"/>
    </location>
</feature>
<feature type="transmembrane region" description="Helical" evidence="1">
    <location>
        <begin position="42"/>
        <end position="63"/>
    </location>
</feature>
<accession>A0A1P8WQM7</accession>
<dbReference type="Pfam" id="PF12696">
    <property type="entry name" value="TraG-D_C"/>
    <property type="match status" value="1"/>
</dbReference>
<feature type="transmembrane region" description="Helical" evidence="1">
    <location>
        <begin position="240"/>
        <end position="261"/>
    </location>
</feature>
<feature type="transmembrane region" description="Helical" evidence="1">
    <location>
        <begin position="201"/>
        <end position="220"/>
    </location>
</feature>
<name>A0A1P8WQM7_9PLAN</name>
<dbReference type="Proteomes" id="UP000187735">
    <property type="component" value="Chromosome"/>
</dbReference>
<dbReference type="InterPro" id="IPR051162">
    <property type="entry name" value="T4SS_component"/>
</dbReference>
<dbReference type="KEGG" id="fmr:Fuma_06034"/>
<feature type="transmembrane region" description="Helical" evidence="1">
    <location>
        <begin position="102"/>
        <end position="120"/>
    </location>
</feature>
<dbReference type="InterPro" id="IPR032689">
    <property type="entry name" value="TraG-D_C"/>
</dbReference>
<keyword evidence="1" id="KW-0812">Transmembrane</keyword>
<dbReference type="PANTHER" id="PTHR30121:SF6">
    <property type="entry name" value="SLR6007 PROTEIN"/>
    <property type="match status" value="1"/>
</dbReference>
<evidence type="ECO:0000259" key="3">
    <source>
        <dbReference type="Pfam" id="PF12696"/>
    </source>
</evidence>
<gene>
    <name evidence="4" type="ORF">Fuma_06034</name>
</gene>
<dbReference type="SUPFAM" id="SSF52540">
    <property type="entry name" value="P-loop containing nucleoside triphosphate hydrolases"/>
    <property type="match status" value="1"/>
</dbReference>
<protein>
    <submittedName>
        <fullName evidence="4">Conjugative coupling factor TraD, SXT/TOL subfamily</fullName>
    </submittedName>
</protein>
<evidence type="ECO:0000313" key="5">
    <source>
        <dbReference type="Proteomes" id="UP000187735"/>
    </source>
</evidence>
<organism evidence="4 5">
    <name type="scientific">Fuerstiella marisgermanici</name>
    <dbReference type="NCBI Taxonomy" id="1891926"/>
    <lineage>
        <taxon>Bacteria</taxon>
        <taxon>Pseudomonadati</taxon>
        <taxon>Planctomycetota</taxon>
        <taxon>Planctomycetia</taxon>
        <taxon>Planctomycetales</taxon>
        <taxon>Planctomycetaceae</taxon>
        <taxon>Fuerstiella</taxon>
    </lineage>
</organism>
<dbReference type="Pfam" id="PF01935">
    <property type="entry name" value="DUF87"/>
    <property type="match status" value="1"/>
</dbReference>